<evidence type="ECO:0000313" key="1">
    <source>
        <dbReference type="EMBL" id="CAH0109805.1"/>
    </source>
</evidence>
<name>A0A8J2W9E5_9CRUS</name>
<gene>
    <name evidence="1" type="ORF">DGAL_LOCUS13294</name>
</gene>
<comment type="caution">
    <text evidence="1">The sequence shown here is derived from an EMBL/GenBank/DDBJ whole genome shotgun (WGS) entry which is preliminary data.</text>
</comment>
<dbReference type="AlphaFoldDB" id="A0A8J2W9E5"/>
<dbReference type="OrthoDB" id="6349802at2759"/>
<dbReference type="Proteomes" id="UP000789390">
    <property type="component" value="Unassembled WGS sequence"/>
</dbReference>
<keyword evidence="2" id="KW-1185">Reference proteome</keyword>
<organism evidence="1 2">
    <name type="scientific">Daphnia galeata</name>
    <dbReference type="NCBI Taxonomy" id="27404"/>
    <lineage>
        <taxon>Eukaryota</taxon>
        <taxon>Metazoa</taxon>
        <taxon>Ecdysozoa</taxon>
        <taxon>Arthropoda</taxon>
        <taxon>Crustacea</taxon>
        <taxon>Branchiopoda</taxon>
        <taxon>Diplostraca</taxon>
        <taxon>Cladocera</taxon>
        <taxon>Anomopoda</taxon>
        <taxon>Daphniidae</taxon>
        <taxon>Daphnia</taxon>
    </lineage>
</organism>
<protein>
    <submittedName>
        <fullName evidence="1">Uncharacterized protein</fullName>
    </submittedName>
</protein>
<evidence type="ECO:0000313" key="2">
    <source>
        <dbReference type="Proteomes" id="UP000789390"/>
    </source>
</evidence>
<dbReference type="EMBL" id="CAKKLH010000295">
    <property type="protein sequence ID" value="CAH0109805.1"/>
    <property type="molecule type" value="Genomic_DNA"/>
</dbReference>
<proteinExistence type="predicted"/>
<sequence length="197" mass="22645">MWSKYFGLTIEQSIYVKHEFREWHIQGTVDTLKFELNISCATNELTNKGYIRKFTIETSAPCKQELGPCFENVECNIEQIFKVLKAYSDSNKEREIGLDICKKEFDSIITVKKGETLECTVVELGTADTYYFQIKWKLVPSPKHFAKVRNVCRIACTEDGDKYIKTNTDLASIKKRLSHFPIEVIKLLARGIADSGK</sequence>
<reference evidence="1" key="1">
    <citation type="submission" date="2021-11" db="EMBL/GenBank/DDBJ databases">
        <authorList>
            <person name="Schell T."/>
        </authorList>
    </citation>
    <scope>NUCLEOTIDE SEQUENCE</scope>
    <source>
        <strain evidence="1">M5</strain>
    </source>
</reference>
<accession>A0A8J2W9E5</accession>